<sequence>MHRSAQEAADVQLSRAEYNNWHNYHRQDHDGAKFSSFEVWNEHGDLPVGATPSPEDIYLANLDDEAQLRRAQVVRAAINALPPVQRTIAEALFDDRKRPVDVATERGVSKAAISQTLAKALKRIEEVVLASGVNDLNDAGLPVSGTPGAAQEGNL</sequence>
<name>A0ABR8UV69_9MICC</name>
<protein>
    <submittedName>
        <fullName evidence="1">Sigma-70 family RNA polymerase sigma factor</fullName>
    </submittedName>
</protein>
<dbReference type="InterPro" id="IPR013324">
    <property type="entry name" value="RNA_pol_sigma_r3/r4-like"/>
</dbReference>
<evidence type="ECO:0000313" key="2">
    <source>
        <dbReference type="Proteomes" id="UP000609874"/>
    </source>
</evidence>
<dbReference type="InterPro" id="IPR036388">
    <property type="entry name" value="WH-like_DNA-bd_sf"/>
</dbReference>
<organism evidence="1 2">
    <name type="scientific">Arthrobacter gallicola</name>
    <dbReference type="NCBI Taxonomy" id="2762225"/>
    <lineage>
        <taxon>Bacteria</taxon>
        <taxon>Bacillati</taxon>
        <taxon>Actinomycetota</taxon>
        <taxon>Actinomycetes</taxon>
        <taxon>Micrococcales</taxon>
        <taxon>Micrococcaceae</taxon>
        <taxon>Arthrobacter</taxon>
    </lineage>
</organism>
<dbReference type="EMBL" id="JACSQD010000007">
    <property type="protein sequence ID" value="MBD7996455.1"/>
    <property type="molecule type" value="Genomic_DNA"/>
</dbReference>
<keyword evidence="2" id="KW-1185">Reference proteome</keyword>
<proteinExistence type="predicted"/>
<dbReference type="Gene3D" id="1.10.10.10">
    <property type="entry name" value="Winged helix-like DNA-binding domain superfamily/Winged helix DNA-binding domain"/>
    <property type="match status" value="1"/>
</dbReference>
<dbReference type="Proteomes" id="UP000609874">
    <property type="component" value="Unassembled WGS sequence"/>
</dbReference>
<comment type="caution">
    <text evidence="1">The sequence shown here is derived from an EMBL/GenBank/DDBJ whole genome shotgun (WGS) entry which is preliminary data.</text>
</comment>
<gene>
    <name evidence="1" type="ORF">H9639_14230</name>
</gene>
<accession>A0ABR8UV69</accession>
<reference evidence="1 2" key="1">
    <citation type="submission" date="2020-08" db="EMBL/GenBank/DDBJ databases">
        <title>A Genomic Blueprint of the Chicken Gut Microbiome.</title>
        <authorList>
            <person name="Gilroy R."/>
            <person name="Ravi A."/>
            <person name="Getino M."/>
            <person name="Pursley I."/>
            <person name="Horton D.L."/>
            <person name="Alikhan N.-F."/>
            <person name="Baker D."/>
            <person name="Gharbi K."/>
            <person name="Hall N."/>
            <person name="Watson M."/>
            <person name="Adriaenssens E.M."/>
            <person name="Foster-Nyarko E."/>
            <person name="Jarju S."/>
            <person name="Secka A."/>
            <person name="Antonio M."/>
            <person name="Oren A."/>
            <person name="Chaudhuri R."/>
            <person name="La Ragione R.M."/>
            <person name="Hildebrand F."/>
            <person name="Pallen M.J."/>
        </authorList>
    </citation>
    <scope>NUCLEOTIDE SEQUENCE [LARGE SCALE GENOMIC DNA]</scope>
    <source>
        <strain evidence="1 2">Sa2CUA1</strain>
    </source>
</reference>
<dbReference type="RefSeq" id="WP_191808742.1">
    <property type="nucleotide sequence ID" value="NZ_JACSQD010000007.1"/>
</dbReference>
<dbReference type="SUPFAM" id="SSF88659">
    <property type="entry name" value="Sigma3 and sigma4 domains of RNA polymerase sigma factors"/>
    <property type="match status" value="1"/>
</dbReference>
<evidence type="ECO:0000313" key="1">
    <source>
        <dbReference type="EMBL" id="MBD7996455.1"/>
    </source>
</evidence>